<evidence type="ECO:0000259" key="2">
    <source>
        <dbReference type="Pfam" id="PF03724"/>
    </source>
</evidence>
<accession>A0ABP7DX36</accession>
<keyword evidence="1" id="KW-0732">Signal</keyword>
<proteinExistence type="predicted"/>
<dbReference type="PROSITE" id="PS51257">
    <property type="entry name" value="PROKAR_LIPOPROTEIN"/>
    <property type="match status" value="1"/>
</dbReference>
<dbReference type="Pfam" id="PF03724">
    <property type="entry name" value="META"/>
    <property type="match status" value="1"/>
</dbReference>
<evidence type="ECO:0000313" key="3">
    <source>
        <dbReference type="EMBL" id="GAA3710831.1"/>
    </source>
</evidence>
<dbReference type="Proteomes" id="UP001501479">
    <property type="component" value="Unassembled WGS sequence"/>
</dbReference>
<dbReference type="InterPro" id="IPR038670">
    <property type="entry name" value="HslJ-like_sf"/>
</dbReference>
<organism evidence="3 4">
    <name type="scientific">Oceanisphaera sediminis</name>
    <dbReference type="NCBI Taxonomy" id="981381"/>
    <lineage>
        <taxon>Bacteria</taxon>
        <taxon>Pseudomonadati</taxon>
        <taxon>Pseudomonadota</taxon>
        <taxon>Gammaproteobacteria</taxon>
        <taxon>Aeromonadales</taxon>
        <taxon>Aeromonadaceae</taxon>
        <taxon>Oceanisphaera</taxon>
    </lineage>
</organism>
<dbReference type="RefSeq" id="WP_344964338.1">
    <property type="nucleotide sequence ID" value="NZ_BAABDS010000027.1"/>
</dbReference>
<dbReference type="InterPro" id="IPR005184">
    <property type="entry name" value="DUF306_Meta_HslJ"/>
</dbReference>
<comment type="caution">
    <text evidence="3">The sequence shown here is derived from an EMBL/GenBank/DDBJ whole genome shotgun (WGS) entry which is preliminary data.</text>
</comment>
<feature type="domain" description="DUF306" evidence="2">
    <location>
        <begin position="31"/>
        <end position="131"/>
    </location>
</feature>
<reference evidence="4" key="1">
    <citation type="journal article" date="2019" name="Int. J. Syst. Evol. Microbiol.">
        <title>The Global Catalogue of Microorganisms (GCM) 10K type strain sequencing project: providing services to taxonomists for standard genome sequencing and annotation.</title>
        <authorList>
            <consortium name="The Broad Institute Genomics Platform"/>
            <consortium name="The Broad Institute Genome Sequencing Center for Infectious Disease"/>
            <person name="Wu L."/>
            <person name="Ma J."/>
        </authorList>
    </citation>
    <scope>NUCLEOTIDE SEQUENCE [LARGE SCALE GENOMIC DNA]</scope>
    <source>
        <strain evidence="4">JCM 17329</strain>
    </source>
</reference>
<dbReference type="InterPro" id="IPR053147">
    <property type="entry name" value="Hsp_HslJ-like"/>
</dbReference>
<dbReference type="EMBL" id="BAABDS010000027">
    <property type="protein sequence ID" value="GAA3710831.1"/>
    <property type="molecule type" value="Genomic_DNA"/>
</dbReference>
<evidence type="ECO:0000256" key="1">
    <source>
        <dbReference type="SAM" id="SignalP"/>
    </source>
</evidence>
<feature type="chain" id="PRO_5046335711" evidence="1">
    <location>
        <begin position="24"/>
        <end position="142"/>
    </location>
</feature>
<dbReference type="PANTHER" id="PTHR35535:SF1">
    <property type="entry name" value="HEAT SHOCK PROTEIN HSLJ"/>
    <property type="match status" value="1"/>
</dbReference>
<evidence type="ECO:0000313" key="4">
    <source>
        <dbReference type="Proteomes" id="UP001501479"/>
    </source>
</evidence>
<name>A0ABP7DX36_9GAMM</name>
<feature type="signal peptide" evidence="1">
    <location>
        <begin position="1"/>
        <end position="23"/>
    </location>
</feature>
<dbReference type="Gene3D" id="2.40.128.270">
    <property type="match status" value="1"/>
</dbReference>
<dbReference type="PANTHER" id="PTHR35535">
    <property type="entry name" value="HEAT SHOCK PROTEIN HSLJ"/>
    <property type="match status" value="1"/>
</dbReference>
<keyword evidence="4" id="KW-1185">Reference proteome</keyword>
<sequence>MKTTLVMKTTIAAATALLLSACSGGLKVVESDLQHHHWNLTAINGVAVDPEIKSDLEIAEHFTINGMAGCNRFFGSATLEQNRLKADPLASTKMACDPVAQKVETAVLQTLGEGATVNNKGQQLELVGEQYTLTYQLADWMK</sequence>
<gene>
    <name evidence="3" type="ORF">GCM10022421_17740</name>
</gene>
<protein>
    <submittedName>
        <fullName evidence="3">META domain-containing protein</fullName>
    </submittedName>
</protein>